<reference evidence="2 3" key="1">
    <citation type="submission" date="2020-08" db="EMBL/GenBank/DDBJ databases">
        <title>Genomic Encyclopedia of Type Strains, Phase IV (KMG-IV): sequencing the most valuable type-strain genomes for metagenomic binning, comparative biology and taxonomic classification.</title>
        <authorList>
            <person name="Goeker M."/>
        </authorList>
    </citation>
    <scope>NUCLEOTIDE SEQUENCE [LARGE SCALE GENOMIC DNA]</scope>
    <source>
        <strain evidence="2 3">DSM 27568</strain>
    </source>
</reference>
<proteinExistence type="predicted"/>
<accession>A0A7W6C079</accession>
<keyword evidence="3" id="KW-1185">Reference proteome</keyword>
<keyword evidence="2" id="KW-0808">Transferase</keyword>
<dbReference type="Proteomes" id="UP000561459">
    <property type="component" value="Unassembled WGS sequence"/>
</dbReference>
<dbReference type="Pfam" id="PF13579">
    <property type="entry name" value="Glyco_trans_4_4"/>
    <property type="match status" value="1"/>
</dbReference>
<sequence length="372" mass="40702">MRILHIAESVKGGCGTYINQLARTQLADPTIEAVHAVLPDAHVEQIPDLPPSNRTLFASPRRSAKSLASLWSFTTAAIQAFKPDCIHLHSTFAGAIVRSGLRLRTDRPAMIYCAHGWSFDMEGSAARRRIMALTEQALSHCCEGIVAISEHERRRGEAIGIARKRLVTVLNGIEDVPAISFPQSSPKRRILFVGRLDRQKGFDILEAALQGLSHQFDLRVIGTSVVNQQNCVAPSHPGMTSLGWCDQSRIREEMAAAECVIVPSRWEGFGLVAVEAMRTGRAVIASRVGGLPEVVEDNVTGWLVEPNNPHALQEKLLGLSAEQLAQAGAAGRQRFENLFRLERMAGELKKVYRQAIAMRSPISHAFNLGVAA</sequence>
<comment type="caution">
    <text evidence="2">The sequence shown here is derived from an EMBL/GenBank/DDBJ whole genome shotgun (WGS) entry which is preliminary data.</text>
</comment>
<evidence type="ECO:0000313" key="3">
    <source>
        <dbReference type="Proteomes" id="UP000561459"/>
    </source>
</evidence>
<dbReference type="Pfam" id="PF13692">
    <property type="entry name" value="Glyco_trans_1_4"/>
    <property type="match status" value="1"/>
</dbReference>
<dbReference type="AlphaFoldDB" id="A0A7W6C079"/>
<dbReference type="SUPFAM" id="SSF53756">
    <property type="entry name" value="UDP-Glycosyltransferase/glycogen phosphorylase"/>
    <property type="match status" value="1"/>
</dbReference>
<dbReference type="EMBL" id="JACIDY010000001">
    <property type="protein sequence ID" value="MBB3938443.1"/>
    <property type="molecule type" value="Genomic_DNA"/>
</dbReference>
<dbReference type="Gene3D" id="3.40.50.2000">
    <property type="entry name" value="Glycogen Phosphorylase B"/>
    <property type="match status" value="2"/>
</dbReference>
<gene>
    <name evidence="2" type="ORF">GGR39_000072</name>
</gene>
<dbReference type="PANTHER" id="PTHR12526">
    <property type="entry name" value="GLYCOSYLTRANSFERASE"/>
    <property type="match status" value="1"/>
</dbReference>
<evidence type="ECO:0000259" key="1">
    <source>
        <dbReference type="Pfam" id="PF13579"/>
    </source>
</evidence>
<protein>
    <submittedName>
        <fullName evidence="2">Glycosyltransferase involved in cell wall biosynthesis</fullName>
    </submittedName>
</protein>
<name>A0A7W6C079_9SPHN</name>
<organism evidence="2 3">
    <name type="scientific">Novosphingobium fluoreni</name>
    <dbReference type="NCBI Taxonomy" id="1391222"/>
    <lineage>
        <taxon>Bacteria</taxon>
        <taxon>Pseudomonadati</taxon>
        <taxon>Pseudomonadota</taxon>
        <taxon>Alphaproteobacteria</taxon>
        <taxon>Sphingomonadales</taxon>
        <taxon>Sphingomonadaceae</taxon>
        <taxon>Novosphingobium</taxon>
    </lineage>
</organism>
<feature type="domain" description="Glycosyltransferase subfamily 4-like N-terminal" evidence="1">
    <location>
        <begin position="12"/>
        <end position="172"/>
    </location>
</feature>
<dbReference type="PANTHER" id="PTHR12526:SF630">
    <property type="entry name" value="GLYCOSYLTRANSFERASE"/>
    <property type="match status" value="1"/>
</dbReference>
<dbReference type="InterPro" id="IPR028098">
    <property type="entry name" value="Glyco_trans_4-like_N"/>
</dbReference>
<evidence type="ECO:0000313" key="2">
    <source>
        <dbReference type="EMBL" id="MBB3938443.1"/>
    </source>
</evidence>
<dbReference type="RefSeq" id="WP_058736138.1">
    <property type="nucleotide sequence ID" value="NZ_JACIDY010000001.1"/>
</dbReference>
<dbReference type="GO" id="GO:0016757">
    <property type="term" value="F:glycosyltransferase activity"/>
    <property type="evidence" value="ECO:0007669"/>
    <property type="project" value="UniProtKB-ARBA"/>
</dbReference>